<organism evidence="1 2">
    <name type="scientific">Mucilaginibacter pocheonensis</name>
    <dbReference type="NCBI Taxonomy" id="398050"/>
    <lineage>
        <taxon>Bacteria</taxon>
        <taxon>Pseudomonadati</taxon>
        <taxon>Bacteroidota</taxon>
        <taxon>Sphingobacteriia</taxon>
        <taxon>Sphingobacteriales</taxon>
        <taxon>Sphingobacteriaceae</taxon>
        <taxon>Mucilaginibacter</taxon>
    </lineage>
</organism>
<proteinExistence type="predicted"/>
<keyword evidence="2" id="KW-1185">Reference proteome</keyword>
<protein>
    <submittedName>
        <fullName evidence="1">Uncharacterized protein</fullName>
    </submittedName>
</protein>
<comment type="caution">
    <text evidence="1">The sequence shown here is derived from an EMBL/GenBank/DDBJ whole genome shotgun (WGS) entry which is preliminary data.</text>
</comment>
<accession>A0ABU1TEC4</accession>
<name>A0ABU1TEC4_9SPHI</name>
<dbReference type="RefSeq" id="WP_310098449.1">
    <property type="nucleotide sequence ID" value="NZ_JAVDUU010000003.1"/>
</dbReference>
<evidence type="ECO:0000313" key="2">
    <source>
        <dbReference type="Proteomes" id="UP001247620"/>
    </source>
</evidence>
<gene>
    <name evidence="1" type="ORF">J2W55_003556</name>
</gene>
<reference evidence="1 2" key="1">
    <citation type="submission" date="2023-07" db="EMBL/GenBank/DDBJ databases">
        <title>Sorghum-associated microbial communities from plants grown in Nebraska, USA.</title>
        <authorList>
            <person name="Schachtman D."/>
        </authorList>
    </citation>
    <scope>NUCLEOTIDE SEQUENCE [LARGE SCALE GENOMIC DNA]</scope>
    <source>
        <strain evidence="1 2">3262</strain>
    </source>
</reference>
<dbReference type="Proteomes" id="UP001247620">
    <property type="component" value="Unassembled WGS sequence"/>
</dbReference>
<evidence type="ECO:0000313" key="1">
    <source>
        <dbReference type="EMBL" id="MDR6943703.1"/>
    </source>
</evidence>
<sequence>MSEKVIIRSATVDRHGDYTTVEMLKDYANAVNGDLKMRYLANHRRDIPPMGYFDEAELKQVDGIHHVLVLPIEYDKIDPVEWDDSLVMNSQNISIPLLSRNTEKPGEHITFSVDKNNFQNISDLNITGGQINRAFEGKVALQLDMRKELFPDPRIVITLAPYAVILYPLVKPFLKKMGEKISEDIADDIYKKLKSEGKKLLSRISLSVQLTRGKMIPADKTLLIIFEIPGDPYIELHIRSDDPTKVEKGLQPAKLASVHQKVSDLQRYVDISEIYFILNNKNKWEFSYLLTIDGKVIGTKIAFKKRDKLVTRINLSPTKAFSVGASGVVYERRRLPSPDSENLSGLENV</sequence>
<dbReference type="EMBL" id="JAVDUU010000003">
    <property type="protein sequence ID" value="MDR6943703.1"/>
    <property type="molecule type" value="Genomic_DNA"/>
</dbReference>